<evidence type="ECO:0000313" key="2">
    <source>
        <dbReference type="EMBL" id="KAF8700766.1"/>
    </source>
</evidence>
<protein>
    <submittedName>
        <fullName evidence="2">Uncharacterized protein</fullName>
    </submittedName>
</protein>
<dbReference type="InterPro" id="IPR038941">
    <property type="entry name" value="At4g14100-like"/>
</dbReference>
<dbReference type="PANTHER" id="PTHR33880:SF2">
    <property type="entry name" value="OS07G0475000 PROTEIN"/>
    <property type="match status" value="1"/>
</dbReference>
<reference evidence="2" key="1">
    <citation type="submission" date="2020-07" db="EMBL/GenBank/DDBJ databases">
        <title>Genome sequence and genetic diversity analysis of an under-domesticated orphan crop, white fonio (Digitaria exilis).</title>
        <authorList>
            <person name="Bennetzen J.L."/>
            <person name="Chen S."/>
            <person name="Ma X."/>
            <person name="Wang X."/>
            <person name="Yssel A.E.J."/>
            <person name="Chaluvadi S.R."/>
            <person name="Johnson M."/>
            <person name="Gangashetty P."/>
            <person name="Hamidou F."/>
            <person name="Sanogo M.D."/>
            <person name="Zwaenepoel A."/>
            <person name="Wallace J."/>
            <person name="Van De Peer Y."/>
            <person name="Van Deynze A."/>
        </authorList>
    </citation>
    <scope>NUCLEOTIDE SEQUENCE</scope>
    <source>
        <tissue evidence="2">Leaves</tissue>
    </source>
</reference>
<sequence>MAPIRWSPPPPLLLLLFFFAAAAAPATATEEDPSAPTPPPSPTPWPERFHAVMFTNLTNYSYASTGPPLRITDLYYDWPRRRNLNLVRHQLSGDPLHDVEWNNGTSFYFDDSSCRVERFHVGVLPPWWLSGGGAEYAGRAVAGGIECHVWGKAGFIFYYEEVATGRPVRWDFIDVTGIQQFVMRFEPGKALEDDKQWQAPAYCFMDDDDDEGKGKRNGDGEEVGDGFEEAIRILRELAGAAATS</sequence>
<dbReference type="Proteomes" id="UP000636709">
    <property type="component" value="Unassembled WGS sequence"/>
</dbReference>
<feature type="chain" id="PRO_5032711837" evidence="1">
    <location>
        <begin position="29"/>
        <end position="244"/>
    </location>
</feature>
<dbReference type="EMBL" id="JACEFO010001825">
    <property type="protein sequence ID" value="KAF8700766.1"/>
    <property type="molecule type" value="Genomic_DNA"/>
</dbReference>
<keyword evidence="1" id="KW-0732">Signal</keyword>
<name>A0A835BW40_9POAL</name>
<accession>A0A835BW40</accession>
<organism evidence="2 3">
    <name type="scientific">Digitaria exilis</name>
    <dbReference type="NCBI Taxonomy" id="1010633"/>
    <lineage>
        <taxon>Eukaryota</taxon>
        <taxon>Viridiplantae</taxon>
        <taxon>Streptophyta</taxon>
        <taxon>Embryophyta</taxon>
        <taxon>Tracheophyta</taxon>
        <taxon>Spermatophyta</taxon>
        <taxon>Magnoliopsida</taxon>
        <taxon>Liliopsida</taxon>
        <taxon>Poales</taxon>
        <taxon>Poaceae</taxon>
        <taxon>PACMAD clade</taxon>
        <taxon>Panicoideae</taxon>
        <taxon>Panicodae</taxon>
        <taxon>Paniceae</taxon>
        <taxon>Anthephorinae</taxon>
        <taxon>Digitaria</taxon>
    </lineage>
</organism>
<feature type="signal peptide" evidence="1">
    <location>
        <begin position="1"/>
        <end position="28"/>
    </location>
</feature>
<dbReference type="OrthoDB" id="406551at2759"/>
<comment type="caution">
    <text evidence="2">The sequence shown here is derived from an EMBL/GenBank/DDBJ whole genome shotgun (WGS) entry which is preliminary data.</text>
</comment>
<keyword evidence="3" id="KW-1185">Reference proteome</keyword>
<evidence type="ECO:0000313" key="3">
    <source>
        <dbReference type="Proteomes" id="UP000636709"/>
    </source>
</evidence>
<proteinExistence type="predicted"/>
<dbReference type="PANTHER" id="PTHR33880">
    <property type="entry name" value="EXPRESSED PROTEIN"/>
    <property type="match status" value="1"/>
</dbReference>
<dbReference type="AlphaFoldDB" id="A0A835BW40"/>
<evidence type="ECO:0000256" key="1">
    <source>
        <dbReference type="SAM" id="SignalP"/>
    </source>
</evidence>
<dbReference type="Gramene" id="Dexi2A01G0026430.1">
    <property type="protein sequence ID" value="Dexi2A01G0026430.1:cds"/>
    <property type="gene ID" value="Dexi2A01G0026430"/>
</dbReference>
<gene>
    <name evidence="2" type="ORF">HU200_034122</name>
</gene>